<keyword evidence="8" id="KW-1185">Reference proteome</keyword>
<dbReference type="PIRSF" id="PIRSF000137">
    <property type="entry name" value="Alcohol_oxidase"/>
    <property type="match status" value="1"/>
</dbReference>
<reference evidence="7" key="1">
    <citation type="journal article" date="2020" name="J Insects Food Feed">
        <title>The yellow mealworm (Tenebrio molitor) genome: a resource for the emerging insects as food and feed industry.</title>
        <authorList>
            <person name="Eriksson T."/>
            <person name="Andere A."/>
            <person name="Kelstrup H."/>
            <person name="Emery V."/>
            <person name="Picard C."/>
        </authorList>
    </citation>
    <scope>NUCLEOTIDE SEQUENCE</scope>
    <source>
        <strain evidence="7">Stoneville</strain>
        <tissue evidence="7">Whole head</tissue>
    </source>
</reference>
<feature type="region of interest" description="Disordered" evidence="4">
    <location>
        <begin position="659"/>
        <end position="680"/>
    </location>
</feature>
<dbReference type="PANTHER" id="PTHR11552:SF158">
    <property type="entry name" value="GH23626P-RELATED"/>
    <property type="match status" value="1"/>
</dbReference>
<dbReference type="Gene3D" id="3.50.50.60">
    <property type="entry name" value="FAD/NAD(P)-binding domain"/>
    <property type="match status" value="1"/>
</dbReference>
<dbReference type="Proteomes" id="UP000719412">
    <property type="component" value="Unassembled WGS sequence"/>
</dbReference>
<reference evidence="7" key="2">
    <citation type="submission" date="2021-08" db="EMBL/GenBank/DDBJ databases">
        <authorList>
            <person name="Eriksson T."/>
        </authorList>
    </citation>
    <scope>NUCLEOTIDE SEQUENCE</scope>
    <source>
        <strain evidence="7">Stoneville</strain>
        <tissue evidence="7">Whole head</tissue>
    </source>
</reference>
<feature type="active site" description="Proton donor" evidence="2">
    <location>
        <position position="553"/>
    </location>
</feature>
<evidence type="ECO:0000256" key="4">
    <source>
        <dbReference type="SAM" id="MobiDB-lite"/>
    </source>
</evidence>
<dbReference type="PROSITE" id="PS00624">
    <property type="entry name" value="GMC_OXRED_2"/>
    <property type="match status" value="1"/>
</dbReference>
<dbReference type="EMBL" id="JABDTM020023646">
    <property type="protein sequence ID" value="KAH0815040.1"/>
    <property type="molecule type" value="Genomic_DNA"/>
</dbReference>
<dbReference type="InterPro" id="IPR012132">
    <property type="entry name" value="GMC_OxRdtase"/>
</dbReference>
<comment type="similarity">
    <text evidence="1">Belongs to the GMC oxidoreductase family.</text>
</comment>
<dbReference type="GO" id="GO:0016614">
    <property type="term" value="F:oxidoreductase activity, acting on CH-OH group of donors"/>
    <property type="evidence" value="ECO:0007669"/>
    <property type="project" value="InterPro"/>
</dbReference>
<organism evidence="7 8">
    <name type="scientific">Tenebrio molitor</name>
    <name type="common">Yellow mealworm beetle</name>
    <dbReference type="NCBI Taxonomy" id="7067"/>
    <lineage>
        <taxon>Eukaryota</taxon>
        <taxon>Metazoa</taxon>
        <taxon>Ecdysozoa</taxon>
        <taxon>Arthropoda</taxon>
        <taxon>Hexapoda</taxon>
        <taxon>Insecta</taxon>
        <taxon>Pterygota</taxon>
        <taxon>Neoptera</taxon>
        <taxon>Endopterygota</taxon>
        <taxon>Coleoptera</taxon>
        <taxon>Polyphaga</taxon>
        <taxon>Cucujiformia</taxon>
        <taxon>Tenebrionidae</taxon>
        <taxon>Tenebrio</taxon>
    </lineage>
</organism>
<comment type="caution">
    <text evidence="7">The sequence shown here is derived from an EMBL/GenBank/DDBJ whole genome shotgun (WGS) entry which is preliminary data.</text>
</comment>
<evidence type="ECO:0000256" key="2">
    <source>
        <dbReference type="PIRSR" id="PIRSR000137-1"/>
    </source>
</evidence>
<dbReference type="AlphaFoldDB" id="A0A8J6HI21"/>
<feature type="signal peptide" evidence="5">
    <location>
        <begin position="1"/>
        <end position="17"/>
    </location>
</feature>
<dbReference type="SUPFAM" id="SSF51905">
    <property type="entry name" value="FAD/NAD(P)-binding domain"/>
    <property type="match status" value="1"/>
</dbReference>
<sequence>MFCLSIILAILINIVLTFYQNYNNLYYENIIQQQINSSISYKYPKDASEYQPSNRQEVKDFGTFDFIVIGAGASGSVVANRLSETNNWTILLLEAGAFGNDVTDIPNMEMSVLLSDYNWGYKSVPQETACLDMVGKQCTFPRGKGIGGSTLINNLVYTRCNKKDYDKWAQEGNPGWSYEEVLPYFKKLEDFNKTDPDAVANAEDYGRGGYLSVEYPVPRHPQLNLWLEANKEKGYKIIDYNIDPQIGASVCQLNTRHGRRADGGTAYIKPIRNRENLKILTDSFVTKIAISAKTKAAFGVRFVHNKKTYLARSSKEIILSAGSIVSPQLLMLSGIGPAKHLHQLGIELVEDLDVGSTLRDHALFYGLLFDSTYPKTHKPLDLYVEDYLNGVGSLTTPNYNGGVGFYQTKLETVPNYPDLELMMTPIDGFSDTLSQQLSSAREKTWQHLNQSASFLIYVMGLHSKSVGTIRLKSKNPFDYPLIDSKFLSDAGNVDIARLYEGIQLALSLANAQAFQKYNATLVRQDLPACNNHTYLSESYWYCALRYFSGNVYHPVGTCPMGPDPKKGAVVDAQAKVYGVENLRVIDASIFPFTLSGHTNGPCVMAAEKLSDLIKSNDHARTKGTIRGTAAPVYPFYHSIIEPITFHCDIYGQTVTANTGCSKETEGRDSNFNVMPDSENEPVLLPLDYN</sequence>
<dbReference type="Pfam" id="PF00732">
    <property type="entry name" value="GMC_oxred_N"/>
    <property type="match status" value="1"/>
</dbReference>
<feature type="binding site" evidence="3">
    <location>
        <begin position="153"/>
        <end position="156"/>
    </location>
    <ligand>
        <name>FAD</name>
        <dbReference type="ChEBI" id="CHEBI:57692"/>
    </ligand>
</feature>
<evidence type="ECO:0000313" key="8">
    <source>
        <dbReference type="Proteomes" id="UP000719412"/>
    </source>
</evidence>
<feature type="chain" id="PRO_5035322521" description="Glucose-methanol-choline oxidoreductase N-terminal domain-containing protein" evidence="5">
    <location>
        <begin position="18"/>
        <end position="689"/>
    </location>
</feature>
<dbReference type="GO" id="GO:0050660">
    <property type="term" value="F:flavin adenine dinucleotide binding"/>
    <property type="evidence" value="ECO:0007669"/>
    <property type="project" value="InterPro"/>
</dbReference>
<feature type="binding site" evidence="3">
    <location>
        <position position="285"/>
    </location>
    <ligand>
        <name>FAD</name>
        <dbReference type="ChEBI" id="CHEBI:57692"/>
    </ligand>
</feature>
<feature type="domain" description="Glucose-methanol-choline oxidoreductase N-terminal" evidence="6">
    <location>
        <begin position="322"/>
        <end position="336"/>
    </location>
</feature>
<evidence type="ECO:0000256" key="1">
    <source>
        <dbReference type="ARBA" id="ARBA00010790"/>
    </source>
</evidence>
<dbReference type="InterPro" id="IPR007867">
    <property type="entry name" value="GMC_OxRtase_C"/>
</dbReference>
<keyword evidence="3" id="KW-0274">FAD</keyword>
<accession>A0A8J6HI21</accession>
<dbReference type="SUPFAM" id="SSF54373">
    <property type="entry name" value="FAD-linked reductases, C-terminal domain"/>
    <property type="match status" value="1"/>
</dbReference>
<feature type="active site" description="Proton acceptor" evidence="2">
    <location>
        <position position="597"/>
    </location>
</feature>
<dbReference type="InterPro" id="IPR000172">
    <property type="entry name" value="GMC_OxRdtase_N"/>
</dbReference>
<keyword evidence="5" id="KW-0732">Signal</keyword>
<dbReference type="Pfam" id="PF05199">
    <property type="entry name" value="GMC_oxred_C"/>
    <property type="match status" value="1"/>
</dbReference>
<evidence type="ECO:0000256" key="5">
    <source>
        <dbReference type="SAM" id="SignalP"/>
    </source>
</evidence>
<evidence type="ECO:0000313" key="7">
    <source>
        <dbReference type="EMBL" id="KAH0815040.1"/>
    </source>
</evidence>
<dbReference type="PANTHER" id="PTHR11552">
    <property type="entry name" value="GLUCOSE-METHANOL-CHOLINE GMC OXIDOREDUCTASE"/>
    <property type="match status" value="1"/>
</dbReference>
<comment type="cofactor">
    <cofactor evidence="3">
        <name>FAD</name>
        <dbReference type="ChEBI" id="CHEBI:57692"/>
    </cofactor>
</comment>
<gene>
    <name evidence="7" type="ORF">GEV33_007751</name>
</gene>
<evidence type="ECO:0000259" key="6">
    <source>
        <dbReference type="PROSITE" id="PS00624"/>
    </source>
</evidence>
<name>A0A8J6HI21_TENMO</name>
<keyword evidence="3" id="KW-0285">Flavoprotein</keyword>
<proteinExistence type="inferred from homology"/>
<dbReference type="Gene3D" id="3.30.560.10">
    <property type="entry name" value="Glucose Oxidase, domain 3"/>
    <property type="match status" value="1"/>
</dbReference>
<protein>
    <recommendedName>
        <fullName evidence="6">Glucose-methanol-choline oxidoreductase N-terminal domain-containing protein</fullName>
    </recommendedName>
</protein>
<dbReference type="InterPro" id="IPR036188">
    <property type="entry name" value="FAD/NAD-bd_sf"/>
</dbReference>
<evidence type="ECO:0000256" key="3">
    <source>
        <dbReference type="PIRSR" id="PIRSR000137-2"/>
    </source>
</evidence>